<feature type="region of interest" description="Disordered" evidence="1">
    <location>
        <begin position="251"/>
        <end position="274"/>
    </location>
</feature>
<gene>
    <name evidence="4" type="ORF">DCHRY22_LOCUS5701</name>
</gene>
<dbReference type="Proteomes" id="UP000789524">
    <property type="component" value="Unassembled WGS sequence"/>
</dbReference>
<feature type="chain" id="PRO_5035178354" evidence="3">
    <location>
        <begin position="21"/>
        <end position="975"/>
    </location>
</feature>
<accession>A0A8J2QK93</accession>
<evidence type="ECO:0000256" key="2">
    <source>
        <dbReference type="SAM" id="Phobius"/>
    </source>
</evidence>
<keyword evidence="2" id="KW-0812">Transmembrane</keyword>
<evidence type="ECO:0000256" key="1">
    <source>
        <dbReference type="SAM" id="MobiDB-lite"/>
    </source>
</evidence>
<feature type="compositionally biased region" description="Basic and acidic residues" evidence="1">
    <location>
        <begin position="849"/>
        <end position="869"/>
    </location>
</feature>
<feature type="compositionally biased region" description="Basic and acidic residues" evidence="1">
    <location>
        <begin position="827"/>
        <end position="836"/>
    </location>
</feature>
<keyword evidence="2" id="KW-0472">Membrane</keyword>
<feature type="region of interest" description="Disordered" evidence="1">
    <location>
        <begin position="201"/>
        <end position="222"/>
    </location>
</feature>
<keyword evidence="3" id="KW-0732">Signal</keyword>
<keyword evidence="2" id="KW-1133">Transmembrane helix</keyword>
<feature type="signal peptide" evidence="3">
    <location>
        <begin position="1"/>
        <end position="20"/>
    </location>
</feature>
<feature type="region of interest" description="Disordered" evidence="1">
    <location>
        <begin position="805"/>
        <end position="879"/>
    </location>
</feature>
<proteinExistence type="predicted"/>
<name>A0A8J2QK93_9NEOP</name>
<feature type="compositionally biased region" description="Basic and acidic residues" evidence="1">
    <location>
        <begin position="201"/>
        <end position="218"/>
    </location>
</feature>
<comment type="caution">
    <text evidence="4">The sequence shown here is derived from an EMBL/GenBank/DDBJ whole genome shotgun (WGS) entry which is preliminary data.</text>
</comment>
<feature type="compositionally biased region" description="Basic and acidic residues" evidence="1">
    <location>
        <begin position="255"/>
        <end position="274"/>
    </location>
</feature>
<evidence type="ECO:0000313" key="5">
    <source>
        <dbReference type="Proteomes" id="UP000789524"/>
    </source>
</evidence>
<dbReference type="AlphaFoldDB" id="A0A8J2QK93"/>
<reference evidence="4" key="1">
    <citation type="submission" date="2021-09" db="EMBL/GenBank/DDBJ databases">
        <authorList>
            <person name="Martin H S."/>
        </authorList>
    </citation>
    <scope>NUCLEOTIDE SEQUENCE</scope>
</reference>
<organism evidence="4 5">
    <name type="scientific">Danaus chrysippus</name>
    <name type="common">African queen</name>
    <dbReference type="NCBI Taxonomy" id="151541"/>
    <lineage>
        <taxon>Eukaryota</taxon>
        <taxon>Metazoa</taxon>
        <taxon>Ecdysozoa</taxon>
        <taxon>Arthropoda</taxon>
        <taxon>Hexapoda</taxon>
        <taxon>Insecta</taxon>
        <taxon>Pterygota</taxon>
        <taxon>Neoptera</taxon>
        <taxon>Endopterygota</taxon>
        <taxon>Lepidoptera</taxon>
        <taxon>Glossata</taxon>
        <taxon>Ditrysia</taxon>
        <taxon>Papilionoidea</taxon>
        <taxon>Nymphalidae</taxon>
        <taxon>Danainae</taxon>
        <taxon>Danaini</taxon>
        <taxon>Danaina</taxon>
        <taxon>Danaus</taxon>
        <taxon>Anosia</taxon>
    </lineage>
</organism>
<evidence type="ECO:0000256" key="3">
    <source>
        <dbReference type="SAM" id="SignalP"/>
    </source>
</evidence>
<feature type="transmembrane region" description="Helical" evidence="2">
    <location>
        <begin position="946"/>
        <end position="963"/>
    </location>
</feature>
<dbReference type="EMBL" id="CAKASE010000051">
    <property type="protein sequence ID" value="CAG9564754.1"/>
    <property type="molecule type" value="Genomic_DNA"/>
</dbReference>
<dbReference type="OrthoDB" id="6932729at2759"/>
<feature type="compositionally biased region" description="Basic and acidic residues" evidence="1">
    <location>
        <begin position="805"/>
        <end position="820"/>
    </location>
</feature>
<sequence>MNKWSFLLLPVLWLVQSATSERIFVDGRHERFDYPSRSILSDKRLAISEPRCSDKINELRSPTRDVRLSNRYDTLTRSSRLDHRLDHSELLSGDSKRVLTNIPFRFGDSTRYNTDDKTFLRGIEDSKLRTNIRSDPHKIYGGNRADRILDSYNDPNPIRMQRSREGNIKLEQGNIVILRSRNIRDLSRSDLQDITFERSNVRESRTDERRNNNIDRRLNVNNQRSEVSDKMEIRDRYMVARLERGRYKRSPVSRLNERDERARNSGRRLKVESYSDQRLQRRRVRVDSLPENRQIGTKEVRFNLNGGSSRYISIQNIERFFEPDTTRQIRDNGLYRLDEEDFVDHLTRNMRDNFRIVENSRFETSDRRTQAIRRTLMERRERDGRYRLENENRRVSDVMEIRLAKEHHHENMLDEKRYTRIILLNNKEQTLNDRVYDEVRERRNDNTRLNRVHFRSIQTDNRNRQRLERDTNRRLMRHETRINGIVVDLRSSSNYKNTHNEDRDILRHTEVDRRDENRSRQLRNIRENREENNRDGIVRQRERTLSNIHNRNRVVRSTRMIPERSLERMELRLVVLPEREINNNQKRITDRLGKENGFSRLRSAKSITENDVVGAMTRETRYQVIEDTERNNNRNTRSRNEIERLASRDQRSFNIRKYDVENDKRMRNRHVRTGMHVLQRSRSDERILSQLYTRRNFKRIAEVRTRTIDEMSLARIDNINDYFRLNSRASVEIRAVEMPNIREFKTIEKRDNGQRIMRDSNSVMEMRAGSLKFELRDQRSRITEQNKVLIRYKEITSGRMQLTRNEDNNNRRMRERREVRSINNKSDTGDSRHDVTMRPSITVDLSIKSNRDLQESVSDRRREASRESKSFTSNRDLMTRVQDERLGRSRDIRLISNSRSERNYRSLSRSQTNERKEGVRVAIIRTGYEVFKNKNQADSQIFVMKWQYVFYLIQGVYILSVFTKQKNYSNGMKSR</sequence>
<keyword evidence="5" id="KW-1185">Reference proteome</keyword>
<evidence type="ECO:0000313" key="4">
    <source>
        <dbReference type="EMBL" id="CAG9564754.1"/>
    </source>
</evidence>
<protein>
    <submittedName>
        <fullName evidence="4">(African queen) hypothetical protein</fullName>
    </submittedName>
</protein>